<accession>A0ABR7RT77</accession>
<sequence length="293" mass="30869">MTASMLILGFGYAGRAIAAEALRAGFAVSGTARNPAKARVPEGATLLPFDEAGAAIRAATHLVITAGPGAEGDPVLARYRDDVTQAAGLRWVGYMSTTGVYGDRQGGWVDETAAPAPAQERSVRRLEAEQAWQALLAPMGVALDLFRTAGIYGPGRNMLEEARQGTARRVIKPGHTFSRIHVEDIGRAVVAAALRPDGDRVLHLADDEPAEGAAVAVEAARLVGVPPPPGVPFETALATMSAMGRSFWAEDRKVASARTQAALGLRWRYPTYREGLAALHQAEQAGEGLVQQG</sequence>
<dbReference type="SUPFAM" id="SSF51735">
    <property type="entry name" value="NAD(P)-binding Rossmann-fold domains"/>
    <property type="match status" value="1"/>
</dbReference>
<organism evidence="1 2">
    <name type="scientific">Teichococcus aerophilus</name>
    <dbReference type="NCBI Taxonomy" id="1224513"/>
    <lineage>
        <taxon>Bacteria</taxon>
        <taxon>Pseudomonadati</taxon>
        <taxon>Pseudomonadota</taxon>
        <taxon>Alphaproteobacteria</taxon>
        <taxon>Acetobacterales</taxon>
        <taxon>Roseomonadaceae</taxon>
        <taxon>Roseomonas</taxon>
    </lineage>
</organism>
<dbReference type="EMBL" id="JACTVA010000075">
    <property type="protein sequence ID" value="MBC9209839.1"/>
    <property type="molecule type" value="Genomic_DNA"/>
</dbReference>
<reference evidence="1 2" key="1">
    <citation type="journal article" date="2013" name="Int. J. Syst. Evol. Microbiol.">
        <title>Roseomonas aerophila sp. nov., isolated from air.</title>
        <authorList>
            <person name="Kim S.J."/>
            <person name="Weon H.Y."/>
            <person name="Ahn J.H."/>
            <person name="Hong S.B."/>
            <person name="Seok S.J."/>
            <person name="Whang K.S."/>
            <person name="Kwon S.W."/>
        </authorList>
    </citation>
    <scope>NUCLEOTIDE SEQUENCE [LARGE SCALE GENOMIC DNA]</scope>
    <source>
        <strain evidence="1 2">NBRC 108923</strain>
    </source>
</reference>
<evidence type="ECO:0000313" key="2">
    <source>
        <dbReference type="Proteomes" id="UP000626026"/>
    </source>
</evidence>
<dbReference type="InterPro" id="IPR036291">
    <property type="entry name" value="NAD(P)-bd_dom_sf"/>
</dbReference>
<dbReference type="PANTHER" id="PTHR48079:SF6">
    <property type="entry name" value="NAD(P)-BINDING DOMAIN-CONTAINING PROTEIN-RELATED"/>
    <property type="match status" value="1"/>
</dbReference>
<keyword evidence="2" id="KW-1185">Reference proteome</keyword>
<dbReference type="Gene3D" id="3.40.50.720">
    <property type="entry name" value="NAD(P)-binding Rossmann-like Domain"/>
    <property type="match status" value="1"/>
</dbReference>
<dbReference type="PANTHER" id="PTHR48079">
    <property type="entry name" value="PROTEIN YEEZ"/>
    <property type="match status" value="1"/>
</dbReference>
<gene>
    <name evidence="1" type="ORF">IBL26_23580</name>
</gene>
<name>A0ABR7RT77_9PROT</name>
<comment type="caution">
    <text evidence="1">The sequence shown here is derived from an EMBL/GenBank/DDBJ whole genome shotgun (WGS) entry which is preliminary data.</text>
</comment>
<evidence type="ECO:0000313" key="1">
    <source>
        <dbReference type="EMBL" id="MBC9209839.1"/>
    </source>
</evidence>
<protein>
    <submittedName>
        <fullName evidence="1">SDR family NAD(P)-dependent oxidoreductase</fullName>
    </submittedName>
</protein>
<dbReference type="Proteomes" id="UP000626026">
    <property type="component" value="Unassembled WGS sequence"/>
</dbReference>
<proteinExistence type="predicted"/>
<dbReference type="InterPro" id="IPR051783">
    <property type="entry name" value="NAD(P)-dependent_oxidoreduct"/>
</dbReference>